<feature type="region of interest" description="Disordered" evidence="1">
    <location>
        <begin position="46"/>
        <end position="78"/>
    </location>
</feature>
<evidence type="ECO:0000256" key="1">
    <source>
        <dbReference type="SAM" id="MobiDB-lite"/>
    </source>
</evidence>
<evidence type="ECO:0000313" key="2">
    <source>
        <dbReference type="EMBL" id="PWK14068.1"/>
    </source>
</evidence>
<dbReference type="AlphaFoldDB" id="A0A2V2A447"/>
<reference evidence="2 3" key="1">
    <citation type="submission" date="2018-05" db="EMBL/GenBank/DDBJ databases">
        <title>Genomic Encyclopedia of Type Strains, Phase IV (KMG-IV): sequencing the most valuable type-strain genomes for metagenomic binning, comparative biology and taxonomic classification.</title>
        <authorList>
            <person name="Goeker M."/>
        </authorList>
    </citation>
    <scope>NUCLEOTIDE SEQUENCE [LARGE SCALE GENOMIC DNA]</scope>
    <source>
        <strain evidence="2 3">DSM 7229</strain>
    </source>
</reference>
<gene>
    <name evidence="2" type="ORF">C8D84_10391</name>
</gene>
<proteinExistence type="predicted"/>
<keyword evidence="3" id="KW-1185">Reference proteome</keyword>
<comment type="caution">
    <text evidence="2">The sequence shown here is derived from an EMBL/GenBank/DDBJ whole genome shotgun (WGS) entry which is preliminary data.</text>
</comment>
<sequence length="173" mass="18777">MTDYFSFSRFASVALVGSIMTGSLLGCQPNTESDTVVSEEITPVDDHAEHAHEEHEGHDAMEQGHEGHDHAEHASNSTPFSCEPTATIGVSYHDDAALQTVHLLIDGIEYDLTATSDSDASTEKTIYTSDIGLDDTHGIIWQVNGDKATLLNKTLDSNVAIEKEEVLFNCQKS</sequence>
<accession>A0A2V2A447</accession>
<dbReference type="EMBL" id="QGGM01000003">
    <property type="protein sequence ID" value="PWK14068.1"/>
    <property type="molecule type" value="Genomic_DNA"/>
</dbReference>
<dbReference type="Proteomes" id="UP000245655">
    <property type="component" value="Unassembled WGS sequence"/>
</dbReference>
<feature type="compositionally biased region" description="Basic and acidic residues" evidence="1">
    <location>
        <begin position="46"/>
        <end position="73"/>
    </location>
</feature>
<protein>
    <submittedName>
        <fullName evidence="2">Uncharacterized protein</fullName>
    </submittedName>
</protein>
<evidence type="ECO:0000313" key="3">
    <source>
        <dbReference type="Proteomes" id="UP000245655"/>
    </source>
</evidence>
<organism evidence="2 3">
    <name type="scientific">Psychrobacter immobilis</name>
    <dbReference type="NCBI Taxonomy" id="498"/>
    <lineage>
        <taxon>Bacteria</taxon>
        <taxon>Pseudomonadati</taxon>
        <taxon>Pseudomonadota</taxon>
        <taxon>Gammaproteobacteria</taxon>
        <taxon>Moraxellales</taxon>
        <taxon>Moraxellaceae</taxon>
        <taxon>Psychrobacter</taxon>
    </lineage>
</organism>
<name>A0A2V2A447_PSYIM</name>